<reference evidence="4" key="1">
    <citation type="submission" date="2013-10" db="EMBL/GenBank/DDBJ databases">
        <title>Genomic analysis of the causative agents of coccidiosis in chickens.</title>
        <authorList>
            <person name="Reid A.J."/>
            <person name="Blake D."/>
            <person name="Billington K."/>
            <person name="Browne H."/>
            <person name="Dunn M."/>
            <person name="Hung S."/>
            <person name="Kawahara F."/>
            <person name="Miranda-Saavedra D."/>
            <person name="Mourier T."/>
            <person name="Nagra H."/>
            <person name="Otto T.D."/>
            <person name="Rawlings N."/>
            <person name="Sanchez A."/>
            <person name="Sanders M."/>
            <person name="Subramaniam C."/>
            <person name="Tay Y."/>
            <person name="Dear P."/>
            <person name="Doerig C."/>
            <person name="Gruber A."/>
            <person name="Parkinson J."/>
            <person name="Shirley M."/>
            <person name="Wan K.L."/>
            <person name="Berriman M."/>
            <person name="Tomley F."/>
            <person name="Pain A."/>
        </authorList>
    </citation>
    <scope>NUCLEOTIDE SEQUENCE [LARGE SCALE GENOMIC DNA]</scope>
    <source>
        <strain evidence="4">Houghton</strain>
    </source>
</reference>
<dbReference type="PANTHER" id="PTHR12277:SF81">
    <property type="entry name" value="PROTEIN ABHD13"/>
    <property type="match status" value="1"/>
</dbReference>
<dbReference type="AlphaFoldDB" id="U6K9D9"/>
<evidence type="ECO:0000256" key="1">
    <source>
        <dbReference type="SAM" id="MobiDB-lite"/>
    </source>
</evidence>
<dbReference type="EMBL" id="HG683853">
    <property type="protein sequence ID" value="CDJ32098.1"/>
    <property type="molecule type" value="Genomic_DNA"/>
</dbReference>
<dbReference type="InterPro" id="IPR022742">
    <property type="entry name" value="Hydrolase_4"/>
</dbReference>
<feature type="region of interest" description="Disordered" evidence="1">
    <location>
        <begin position="312"/>
        <end position="403"/>
    </location>
</feature>
<evidence type="ECO:0000259" key="3">
    <source>
        <dbReference type="Pfam" id="PF12146"/>
    </source>
</evidence>
<reference evidence="4" key="2">
    <citation type="submission" date="2013-10" db="EMBL/GenBank/DDBJ databases">
        <authorList>
            <person name="Aslett M."/>
        </authorList>
    </citation>
    <scope>NUCLEOTIDE SEQUENCE [LARGE SCALE GENOMIC DNA]</scope>
    <source>
        <strain evidence="4">Houghton</strain>
    </source>
</reference>
<dbReference type="Gene3D" id="3.40.50.1820">
    <property type="entry name" value="alpha/beta hydrolase"/>
    <property type="match status" value="1"/>
</dbReference>
<feature type="region of interest" description="Disordered" evidence="1">
    <location>
        <begin position="478"/>
        <end position="507"/>
    </location>
</feature>
<keyword evidence="2" id="KW-0812">Transmembrane</keyword>
<feature type="transmembrane region" description="Helical" evidence="2">
    <location>
        <begin position="12"/>
        <end position="32"/>
    </location>
</feature>
<dbReference type="RefSeq" id="XP_013354663.1">
    <property type="nucleotide sequence ID" value="XM_013499209.1"/>
</dbReference>
<proteinExistence type="predicted"/>
<organism evidence="4 5">
    <name type="scientific">Eimeria mitis</name>
    <dbReference type="NCBI Taxonomy" id="44415"/>
    <lineage>
        <taxon>Eukaryota</taxon>
        <taxon>Sar</taxon>
        <taxon>Alveolata</taxon>
        <taxon>Apicomplexa</taxon>
        <taxon>Conoidasida</taxon>
        <taxon>Coccidia</taxon>
        <taxon>Eucoccidiorida</taxon>
        <taxon>Eimeriorina</taxon>
        <taxon>Eimeriidae</taxon>
        <taxon>Eimeria</taxon>
    </lineage>
</organism>
<evidence type="ECO:0000256" key="2">
    <source>
        <dbReference type="SAM" id="Phobius"/>
    </source>
</evidence>
<dbReference type="InterPro" id="IPR029058">
    <property type="entry name" value="AB_hydrolase_fold"/>
</dbReference>
<accession>U6K9D9</accession>
<keyword evidence="2" id="KW-0472">Membrane</keyword>
<dbReference type="SUPFAM" id="SSF53474">
    <property type="entry name" value="alpha/beta-Hydrolases"/>
    <property type="match status" value="1"/>
</dbReference>
<dbReference type="GeneID" id="25378881"/>
<dbReference type="GO" id="GO:0008474">
    <property type="term" value="F:palmitoyl-(protein) hydrolase activity"/>
    <property type="evidence" value="ECO:0007669"/>
    <property type="project" value="TreeGrafter"/>
</dbReference>
<name>U6K9D9_9EIME</name>
<dbReference type="OrthoDB" id="10249433at2759"/>
<evidence type="ECO:0000313" key="5">
    <source>
        <dbReference type="Proteomes" id="UP000030744"/>
    </source>
</evidence>
<feature type="compositionally biased region" description="Low complexity" evidence="1">
    <location>
        <begin position="479"/>
        <end position="492"/>
    </location>
</feature>
<dbReference type="Pfam" id="PF12146">
    <property type="entry name" value="Hydrolase_4"/>
    <property type="match status" value="1"/>
</dbReference>
<keyword evidence="5" id="KW-1185">Reference proteome</keyword>
<dbReference type="PANTHER" id="PTHR12277">
    <property type="entry name" value="ALPHA/BETA HYDROLASE DOMAIN-CONTAINING PROTEIN"/>
    <property type="match status" value="1"/>
</dbReference>
<dbReference type="VEuPathDB" id="ToxoDB:EMH_0041570"/>
<feature type="compositionally biased region" description="Polar residues" evidence="1">
    <location>
        <begin position="359"/>
        <end position="368"/>
    </location>
</feature>
<evidence type="ECO:0000313" key="4">
    <source>
        <dbReference type="EMBL" id="CDJ32098.1"/>
    </source>
</evidence>
<dbReference type="Proteomes" id="UP000030744">
    <property type="component" value="Unassembled WGS sequence"/>
</dbReference>
<dbReference type="GO" id="GO:0016020">
    <property type="term" value="C:membrane"/>
    <property type="evidence" value="ECO:0007669"/>
    <property type="project" value="TreeGrafter"/>
</dbReference>
<gene>
    <name evidence="4" type="ORF">EMH_0041570</name>
</gene>
<keyword evidence="2" id="KW-1133">Transmembrane helix</keyword>
<feature type="compositionally biased region" description="Polar residues" evidence="1">
    <location>
        <begin position="387"/>
        <end position="403"/>
    </location>
</feature>
<sequence length="507" mass="55569">MPLNHGPSNAVLQVVLVVFVLLVFTAGIVWLLQEKLLFFNAFPLGHKTPSLNPRGIRNPGERGTPYRDVSITTRDGYRLNAWLLLQDDPLAVPTFIFFHGNAGNMGFHLNHADHIRRAAGVNVLLLDYRGYGNSEGTPTEKGVYADADAALDFLLNSSLVDSENIFAFGHSLGGAVAIDLASRRGNELKGVVVENTFTSLRDMVHTVCGFTRQLNWLLNIIQRMKLESEEKVRRLNIPVLFISGGKDSLVPPSQMDKLYHACTSNFKWRLDVPNGEHNDTWLAAGPVYGESIEEFIEASIAASTQAWKNEAAAGASARRDDIASTDDSAGRTEGETREKMASSSSLERRRYALPDAFTASESGRSYNSADEENQELTPENPLPSSRDGGTQRMTPEDPSPSSSIKLSTMVFALLILALLMRRKLVKSRAVSQRTEGEDVQELPSSTVDLPYMDLKTTDLRELLPPGSFFFPSYGEVDTASEASNPASAPVEPAVEEPDVEHLDASTS</sequence>
<feature type="domain" description="Serine aminopeptidase S33" evidence="3">
    <location>
        <begin position="95"/>
        <end position="227"/>
    </location>
</feature>
<protein>
    <recommendedName>
        <fullName evidence="3">Serine aminopeptidase S33 domain-containing protein</fullName>
    </recommendedName>
</protein>
<feature type="compositionally biased region" description="Basic and acidic residues" evidence="1">
    <location>
        <begin position="317"/>
        <end position="352"/>
    </location>
</feature>